<dbReference type="AlphaFoldDB" id="A0A807LFB9"/>
<dbReference type="GO" id="GO:0003677">
    <property type="term" value="F:DNA binding"/>
    <property type="evidence" value="ECO:0007669"/>
    <property type="project" value="UniProtKB-UniRule"/>
</dbReference>
<dbReference type="RefSeq" id="WP_054803118.1">
    <property type="nucleotide sequence ID" value="NZ_CP019445.1"/>
</dbReference>
<reference evidence="6 7" key="1">
    <citation type="submission" date="2017-01" db="EMBL/GenBank/DDBJ databases">
        <authorList>
            <person name="Cao J.-M."/>
        </authorList>
    </citation>
    <scope>NUCLEOTIDE SEQUENCE [LARGE SCALE GENOMIC DNA]</scope>
    <source>
        <strain evidence="6 7">888-76</strain>
    </source>
</reference>
<sequence>MHWIINEYIEFRPVLKKLTSLKNPEVSVILTTPASRCLLLLLEASPDIVLQQDFFKKVWEEEGMLVPANTLYQNISIVRRGLRAVGDTDQKLIATIPRKGFQIDDGVRILKQEDIVKADNTIELPAIDVPSSDLPEKSAVPEDEDASPEPVLTPTFQPLPGEDENRIKKLLLPLLLILISFVTGFIVTSFIWYRHVEPAFFNTYTLTETDNGCHLHTRNDIHDNNNPYSKYKSLILNTGLSCKSYPWVYFPLSVTSPTLTALACKNKYTTESSPGCISLHITGINRDD</sequence>
<protein>
    <recommendedName>
        <fullName evidence="5">OmpR/PhoB-type domain-containing protein</fullName>
    </recommendedName>
</protein>
<keyword evidence="4" id="KW-1133">Transmembrane helix</keyword>
<dbReference type="InterPro" id="IPR016032">
    <property type="entry name" value="Sig_transdc_resp-reg_C-effctor"/>
</dbReference>
<feature type="domain" description="OmpR/PhoB-type" evidence="5">
    <location>
        <begin position="3"/>
        <end position="105"/>
    </location>
</feature>
<evidence type="ECO:0000259" key="5">
    <source>
        <dbReference type="PROSITE" id="PS51755"/>
    </source>
</evidence>
<dbReference type="SUPFAM" id="SSF46894">
    <property type="entry name" value="C-terminal effector domain of the bipartite response regulators"/>
    <property type="match status" value="1"/>
</dbReference>
<organism evidence="6 7">
    <name type="scientific">Kosakonia cowanii JCM 10956 = DSM 18146</name>
    <dbReference type="NCBI Taxonomy" id="1300165"/>
    <lineage>
        <taxon>Bacteria</taxon>
        <taxon>Pseudomonadati</taxon>
        <taxon>Pseudomonadota</taxon>
        <taxon>Gammaproteobacteria</taxon>
        <taxon>Enterobacterales</taxon>
        <taxon>Enterobacteriaceae</taxon>
        <taxon>Kosakonia</taxon>
    </lineage>
</organism>
<proteinExistence type="predicted"/>
<keyword evidence="7" id="KW-1185">Reference proteome</keyword>
<dbReference type="EMBL" id="CP019445">
    <property type="protein sequence ID" value="APZ06027.1"/>
    <property type="molecule type" value="Genomic_DNA"/>
</dbReference>
<keyword evidence="4" id="KW-0472">Membrane</keyword>
<dbReference type="Proteomes" id="UP000187148">
    <property type="component" value="Chromosome"/>
</dbReference>
<name>A0A807LFB9_9ENTR</name>
<evidence type="ECO:0000256" key="1">
    <source>
        <dbReference type="ARBA" id="ARBA00023125"/>
    </source>
</evidence>
<evidence type="ECO:0000313" key="7">
    <source>
        <dbReference type="Proteomes" id="UP000187148"/>
    </source>
</evidence>
<keyword evidence="4" id="KW-0812">Transmembrane</keyword>
<dbReference type="GO" id="GO:0000160">
    <property type="term" value="P:phosphorelay signal transduction system"/>
    <property type="evidence" value="ECO:0007669"/>
    <property type="project" value="InterPro"/>
</dbReference>
<feature type="region of interest" description="Disordered" evidence="3">
    <location>
        <begin position="130"/>
        <end position="158"/>
    </location>
</feature>
<feature type="DNA-binding region" description="OmpR/PhoB-type" evidence="2">
    <location>
        <begin position="3"/>
        <end position="105"/>
    </location>
</feature>
<dbReference type="InterPro" id="IPR001867">
    <property type="entry name" value="OmpR/PhoB-type_DNA-bd"/>
</dbReference>
<dbReference type="GO" id="GO:0006355">
    <property type="term" value="P:regulation of DNA-templated transcription"/>
    <property type="evidence" value="ECO:0007669"/>
    <property type="project" value="InterPro"/>
</dbReference>
<gene>
    <name evidence="6" type="ORF">BWI95_13715</name>
</gene>
<dbReference type="Pfam" id="PF00486">
    <property type="entry name" value="Trans_reg_C"/>
    <property type="match status" value="1"/>
</dbReference>
<keyword evidence="1 2" id="KW-0238">DNA-binding</keyword>
<evidence type="ECO:0000256" key="2">
    <source>
        <dbReference type="PROSITE-ProRule" id="PRU01091"/>
    </source>
</evidence>
<evidence type="ECO:0000256" key="4">
    <source>
        <dbReference type="SAM" id="Phobius"/>
    </source>
</evidence>
<evidence type="ECO:0000256" key="3">
    <source>
        <dbReference type="SAM" id="MobiDB-lite"/>
    </source>
</evidence>
<dbReference type="PROSITE" id="PS51755">
    <property type="entry name" value="OMPR_PHOB"/>
    <property type="match status" value="1"/>
</dbReference>
<feature type="transmembrane region" description="Helical" evidence="4">
    <location>
        <begin position="170"/>
        <end position="193"/>
    </location>
</feature>
<accession>A0A807LFB9</accession>
<dbReference type="KEGG" id="kco:BWI95_13715"/>
<evidence type="ECO:0000313" key="6">
    <source>
        <dbReference type="EMBL" id="APZ06027.1"/>
    </source>
</evidence>
<dbReference type="SMART" id="SM00862">
    <property type="entry name" value="Trans_reg_C"/>
    <property type="match status" value="1"/>
</dbReference>
<dbReference type="Gene3D" id="1.10.10.10">
    <property type="entry name" value="Winged helix-like DNA-binding domain superfamily/Winged helix DNA-binding domain"/>
    <property type="match status" value="1"/>
</dbReference>
<dbReference type="InterPro" id="IPR036388">
    <property type="entry name" value="WH-like_DNA-bd_sf"/>
</dbReference>